<evidence type="ECO:0000313" key="11">
    <source>
        <dbReference type="Proteomes" id="UP000076878"/>
    </source>
</evidence>
<dbReference type="SUPFAM" id="SSF55469">
    <property type="entry name" value="FMN-dependent nitroreductase-like"/>
    <property type="match status" value="1"/>
</dbReference>
<keyword evidence="3" id="KW-0285">Flavoprotein</keyword>
<dbReference type="InterPro" id="IPR000415">
    <property type="entry name" value="Nitroreductase-like"/>
</dbReference>
<evidence type="ECO:0000256" key="4">
    <source>
        <dbReference type="ARBA" id="ARBA00022643"/>
    </source>
</evidence>
<evidence type="ECO:0000256" key="5">
    <source>
        <dbReference type="ARBA" id="ARBA00022857"/>
    </source>
</evidence>
<dbReference type="CDD" id="cd02149">
    <property type="entry name" value="NfsB-like"/>
    <property type="match status" value="1"/>
</dbReference>
<dbReference type="EMBL" id="FNYT01000003">
    <property type="protein sequence ID" value="SEI73174.1"/>
    <property type="molecule type" value="Genomic_DNA"/>
</dbReference>
<dbReference type="Proteomes" id="UP000076878">
    <property type="component" value="Unassembled WGS sequence"/>
</dbReference>
<evidence type="ECO:0000256" key="7">
    <source>
        <dbReference type="ARBA" id="ARBA00023027"/>
    </source>
</evidence>
<reference evidence="10 12" key="2">
    <citation type="submission" date="2016-10" db="EMBL/GenBank/DDBJ databases">
        <authorList>
            <person name="Varghese N."/>
            <person name="Submissions S."/>
        </authorList>
    </citation>
    <scope>NUCLEOTIDE SEQUENCE [LARGE SCALE GENOMIC DNA]</scope>
    <source>
        <strain evidence="10 12">DSM 22150</strain>
    </source>
</reference>
<comment type="similarity">
    <text evidence="2">Belongs to the nitroreductase family.</text>
</comment>
<dbReference type="STRING" id="640938.TR210_923"/>
<dbReference type="EMBL" id="FJNB01000005">
    <property type="protein sequence ID" value="CZQ91068.1"/>
    <property type="molecule type" value="Genomic_DNA"/>
</dbReference>
<dbReference type="Proteomes" id="UP000199280">
    <property type="component" value="Unassembled WGS sequence"/>
</dbReference>
<comment type="cofactor">
    <cofactor evidence="1">
        <name>FMN</name>
        <dbReference type="ChEBI" id="CHEBI:58210"/>
    </cofactor>
</comment>
<evidence type="ECO:0000256" key="1">
    <source>
        <dbReference type="ARBA" id="ARBA00001917"/>
    </source>
</evidence>
<evidence type="ECO:0000256" key="3">
    <source>
        <dbReference type="ARBA" id="ARBA00022630"/>
    </source>
</evidence>
<dbReference type="Gene3D" id="3.40.109.10">
    <property type="entry name" value="NADH Oxidase"/>
    <property type="match status" value="1"/>
</dbReference>
<evidence type="ECO:0000313" key="9">
    <source>
        <dbReference type="EMBL" id="CZQ91068.1"/>
    </source>
</evidence>
<feature type="domain" description="Nitroreductase" evidence="8">
    <location>
        <begin position="16"/>
        <end position="180"/>
    </location>
</feature>
<proteinExistence type="inferred from homology"/>
<dbReference type="GO" id="GO:0046857">
    <property type="term" value="F:oxidoreductase activity, acting on other nitrogenous compounds as donors, with NAD or NADP as acceptor"/>
    <property type="evidence" value="ECO:0007669"/>
    <property type="project" value="TreeGrafter"/>
</dbReference>
<dbReference type="AlphaFoldDB" id="A0A143YMP9"/>
<keyword evidence="5" id="KW-0521">NADP</keyword>
<protein>
    <submittedName>
        <fullName evidence="9">Nitroreductase</fullName>
    </submittedName>
</protein>
<dbReference type="Pfam" id="PF00881">
    <property type="entry name" value="Nitroreductase"/>
    <property type="match status" value="1"/>
</dbReference>
<organism evidence="9 11">
    <name type="scientific">Trichococcus ilyis</name>
    <dbReference type="NCBI Taxonomy" id="640938"/>
    <lineage>
        <taxon>Bacteria</taxon>
        <taxon>Bacillati</taxon>
        <taxon>Bacillota</taxon>
        <taxon>Bacilli</taxon>
        <taxon>Lactobacillales</taxon>
        <taxon>Carnobacteriaceae</taxon>
        <taxon>Trichococcus</taxon>
    </lineage>
</organism>
<evidence type="ECO:0000313" key="12">
    <source>
        <dbReference type="Proteomes" id="UP000199280"/>
    </source>
</evidence>
<keyword evidence="6" id="KW-0560">Oxidoreductase</keyword>
<dbReference type="RefSeq" id="WP_068622021.1">
    <property type="nucleotide sequence ID" value="NZ_FJNB01000005.1"/>
</dbReference>
<dbReference type="InterPro" id="IPR033878">
    <property type="entry name" value="NfsB-like"/>
</dbReference>
<dbReference type="InterPro" id="IPR029479">
    <property type="entry name" value="Nitroreductase"/>
</dbReference>
<dbReference type="InterPro" id="IPR050627">
    <property type="entry name" value="Nitroreductase/BluB"/>
</dbReference>
<evidence type="ECO:0000259" key="8">
    <source>
        <dbReference type="Pfam" id="PF00881"/>
    </source>
</evidence>
<accession>A0A143YMP9</accession>
<dbReference type="PANTHER" id="PTHR23026:SF125">
    <property type="entry name" value="OXYGEN-INSENSITIVE NAD(P)H NITROREDUCTASE"/>
    <property type="match status" value="1"/>
</dbReference>
<sequence>MSTPELRAQIIEAFQNRYATKSFDPTKKIAEEDWETIIESARLSPSSFGYEPWKFLLVNNVEIKEGLKGIAAGAVNSLNGASHFVIALARKNVTIESDHVRHIVEDVLGAEFAIDSPRSQYFDNFQKNNQQLTDERTLYDWASKQTYIAMANMMTTAALLGIDSCPIEGFNKANVEKYLSEKGLVDLNEFGVSYMLGLGYRNEPITPKKRQSLDEILEIID</sequence>
<dbReference type="GO" id="GO:0005829">
    <property type="term" value="C:cytosol"/>
    <property type="evidence" value="ECO:0007669"/>
    <property type="project" value="TreeGrafter"/>
</dbReference>
<keyword evidence="12" id="KW-1185">Reference proteome</keyword>
<dbReference type="PANTHER" id="PTHR23026">
    <property type="entry name" value="NADPH NITROREDUCTASE"/>
    <property type="match status" value="1"/>
</dbReference>
<dbReference type="GO" id="GO:0046256">
    <property type="term" value="P:2,4,6-trinitrotoluene catabolic process"/>
    <property type="evidence" value="ECO:0007669"/>
    <property type="project" value="TreeGrafter"/>
</dbReference>
<evidence type="ECO:0000256" key="6">
    <source>
        <dbReference type="ARBA" id="ARBA00023002"/>
    </source>
</evidence>
<dbReference type="OrthoDB" id="9809288at2"/>
<keyword evidence="4" id="KW-0288">FMN</keyword>
<evidence type="ECO:0000256" key="2">
    <source>
        <dbReference type="ARBA" id="ARBA00007118"/>
    </source>
</evidence>
<keyword evidence="7" id="KW-0520">NAD</keyword>
<reference evidence="9 11" key="1">
    <citation type="submission" date="2016-02" db="EMBL/GenBank/DDBJ databases">
        <authorList>
            <person name="Wen L."/>
            <person name="He K."/>
            <person name="Yang H."/>
        </authorList>
    </citation>
    <scope>NUCLEOTIDE SEQUENCE [LARGE SCALE GENOMIC DNA]</scope>
    <source>
        <strain evidence="9">Trichococcus_R210</strain>
    </source>
</reference>
<gene>
    <name evidence="10" type="ORF">SAMN05216375_10354</name>
    <name evidence="9" type="ORF">TR210_923</name>
</gene>
<name>A0A143YMP9_9LACT</name>
<evidence type="ECO:0000313" key="10">
    <source>
        <dbReference type="EMBL" id="SEI73174.1"/>
    </source>
</evidence>